<dbReference type="AlphaFoldDB" id="A0A507AW23"/>
<dbReference type="RefSeq" id="XP_030992385.1">
    <property type="nucleotide sequence ID" value="XM_031143259.1"/>
</dbReference>
<comment type="caution">
    <text evidence="2">The sequence shown here is derived from an EMBL/GenBank/DDBJ whole genome shotgun (WGS) entry which is preliminary data.</text>
</comment>
<evidence type="ECO:0000256" key="1">
    <source>
        <dbReference type="SAM" id="SignalP"/>
    </source>
</evidence>
<protein>
    <submittedName>
        <fullName evidence="2">Uncharacterized protein</fullName>
    </submittedName>
</protein>
<evidence type="ECO:0000313" key="3">
    <source>
        <dbReference type="Proteomes" id="UP000319257"/>
    </source>
</evidence>
<dbReference type="EMBL" id="SKBQ01000055">
    <property type="protein sequence ID" value="TPX10674.1"/>
    <property type="molecule type" value="Genomic_DNA"/>
</dbReference>
<proteinExistence type="predicted"/>
<evidence type="ECO:0000313" key="2">
    <source>
        <dbReference type="EMBL" id="TPX10674.1"/>
    </source>
</evidence>
<dbReference type="GeneID" id="41975855"/>
<gene>
    <name evidence="2" type="ORF">E0L32_008408</name>
</gene>
<accession>A0A507AW23</accession>
<feature type="signal peptide" evidence="1">
    <location>
        <begin position="1"/>
        <end position="21"/>
    </location>
</feature>
<name>A0A507AW23_9PEZI</name>
<dbReference type="OrthoDB" id="5144659at2759"/>
<keyword evidence="1" id="KW-0732">Signal</keyword>
<reference evidence="2 3" key="1">
    <citation type="submission" date="2019-06" db="EMBL/GenBank/DDBJ databases">
        <title>Draft genome sequence of the filamentous fungus Phialemoniopsis curvata isolated from diesel fuel.</title>
        <authorList>
            <person name="Varaljay V.A."/>
            <person name="Lyon W.J."/>
            <person name="Crouch A.L."/>
            <person name="Drake C.E."/>
            <person name="Hollomon J.M."/>
            <person name="Nadeau L.J."/>
            <person name="Nunn H.S."/>
            <person name="Stevenson B.S."/>
            <person name="Bojanowski C.L."/>
            <person name="Crookes-Goodson W.J."/>
        </authorList>
    </citation>
    <scope>NUCLEOTIDE SEQUENCE [LARGE SCALE GENOMIC DNA]</scope>
    <source>
        <strain evidence="2 3">D216</strain>
    </source>
</reference>
<keyword evidence="3" id="KW-1185">Reference proteome</keyword>
<sequence length="120" mass="12876">MRTSAAFTALAALCCASIARAGVVITPVFADQVVQKASNDCFFGVTTPQGCAYVFVESPSSISQGKKDSMAELGWATWTNALQSSVQTAPSRLGPGMNERAHAMRKREINQEVVKSTFER</sequence>
<dbReference type="Proteomes" id="UP000319257">
    <property type="component" value="Unassembled WGS sequence"/>
</dbReference>
<organism evidence="2 3">
    <name type="scientific">Thyridium curvatum</name>
    <dbReference type="NCBI Taxonomy" id="1093900"/>
    <lineage>
        <taxon>Eukaryota</taxon>
        <taxon>Fungi</taxon>
        <taxon>Dikarya</taxon>
        <taxon>Ascomycota</taxon>
        <taxon>Pezizomycotina</taxon>
        <taxon>Sordariomycetes</taxon>
        <taxon>Sordariomycetidae</taxon>
        <taxon>Thyridiales</taxon>
        <taxon>Thyridiaceae</taxon>
        <taxon>Thyridium</taxon>
    </lineage>
</organism>
<feature type="chain" id="PRO_5021404693" evidence="1">
    <location>
        <begin position="22"/>
        <end position="120"/>
    </location>
</feature>
<dbReference type="InParanoid" id="A0A507AW23"/>